<dbReference type="EMBL" id="AP028929">
    <property type="protein sequence ID" value="BET05682.1"/>
    <property type="molecule type" value="Genomic_DNA"/>
</dbReference>
<dbReference type="AlphaFoldDB" id="A0AAT9G2K8"/>
<keyword evidence="1" id="KW-0472">Membrane</keyword>
<reference evidence="2" key="1">
    <citation type="submission" date="2024-06" db="EMBL/GenBank/DDBJ databases">
        <title>Whole Genome Sequence of Streptococcus sp. strain SN-1.</title>
        <authorList>
            <person name="Saito M."/>
            <person name="Kuwahara N."/>
            <person name="Senpuku H."/>
        </authorList>
    </citation>
    <scope>NUCLEOTIDE SEQUENCE</scope>
    <source>
        <strain evidence="2">SN-1</strain>
    </source>
</reference>
<organism evidence="2">
    <name type="scientific">Streptococcus sp. SN-1</name>
    <dbReference type="NCBI Taxonomy" id="3074854"/>
    <lineage>
        <taxon>Bacteria</taxon>
        <taxon>Bacillati</taxon>
        <taxon>Bacillota</taxon>
        <taxon>Bacilli</taxon>
        <taxon>Lactobacillales</taxon>
        <taxon>Streptococcaceae</taxon>
        <taxon>Streptococcus</taxon>
    </lineage>
</organism>
<feature type="transmembrane region" description="Helical" evidence="1">
    <location>
        <begin position="28"/>
        <end position="46"/>
    </location>
</feature>
<keyword evidence="1" id="KW-0812">Transmembrane</keyword>
<evidence type="ECO:0000313" key="2">
    <source>
        <dbReference type="EMBL" id="BET05682.1"/>
    </source>
</evidence>
<evidence type="ECO:0008006" key="3">
    <source>
        <dbReference type="Google" id="ProtNLM"/>
    </source>
</evidence>
<accession>A0AAT9G2K8</accession>
<feature type="transmembrane region" description="Helical" evidence="1">
    <location>
        <begin position="5"/>
        <end position="22"/>
    </location>
</feature>
<keyword evidence="1" id="KW-1133">Transmembrane helix</keyword>
<name>A0AAT9G2K8_9STRE</name>
<evidence type="ECO:0000256" key="1">
    <source>
        <dbReference type="SAM" id="Phobius"/>
    </source>
</evidence>
<gene>
    <name evidence="2" type="ORF">MASAN616_15450</name>
</gene>
<sequence>MKSKIYYISNIFYGILLFSIGLTSKVFIFSSLMSITLITLSIIGLLKTKNKK</sequence>
<proteinExistence type="predicted"/>
<protein>
    <recommendedName>
        <fullName evidence="3">Immunity protein</fullName>
    </recommendedName>
</protein>